<feature type="signal peptide" evidence="1">
    <location>
        <begin position="1"/>
        <end position="33"/>
    </location>
</feature>
<proteinExistence type="predicted"/>
<organism evidence="2 3">
    <name type="scientific">Streptomyces goshikiensis</name>
    <dbReference type="NCBI Taxonomy" id="1942"/>
    <lineage>
        <taxon>Bacteria</taxon>
        <taxon>Bacillati</taxon>
        <taxon>Actinomycetota</taxon>
        <taxon>Actinomycetes</taxon>
        <taxon>Kitasatosporales</taxon>
        <taxon>Streptomycetaceae</taxon>
        <taxon>Streptomyces</taxon>
    </lineage>
</organism>
<sequence>MEVVAVRRGAVRSVVVAGSLVLGVAGLAGGAQASAGEAPGARGARGVWAAGGAGAGSEADVSYHGRVRLAGGRLRVWLIPANDGPSALPDATVRVRLSADLADRQELAEGCARTGTREVVCETGPLPRHGRGRHIALALELRERPDEVSVRVDTWWNGGASDRNRANNELVVLALDTGDSYAF</sequence>
<keyword evidence="1" id="KW-0732">Signal</keyword>
<accession>A0ABZ1RK55</accession>
<gene>
    <name evidence="2" type="ORF">OHU17_15745</name>
</gene>
<dbReference type="GeneID" id="91410972"/>
<evidence type="ECO:0000256" key="1">
    <source>
        <dbReference type="SAM" id="SignalP"/>
    </source>
</evidence>
<keyword evidence="3" id="KW-1185">Reference proteome</keyword>
<reference evidence="2" key="1">
    <citation type="submission" date="2022-10" db="EMBL/GenBank/DDBJ databases">
        <title>The complete genomes of actinobacterial strains from the NBC collection.</title>
        <authorList>
            <person name="Joergensen T.S."/>
            <person name="Alvarez Arevalo M."/>
            <person name="Sterndorff E.B."/>
            <person name="Faurdal D."/>
            <person name="Vuksanovic O."/>
            <person name="Mourched A.-S."/>
            <person name="Charusanti P."/>
            <person name="Shaw S."/>
            <person name="Blin K."/>
            <person name="Weber T."/>
        </authorList>
    </citation>
    <scope>NUCLEOTIDE SEQUENCE</scope>
    <source>
        <strain evidence="2">NBC_00283</strain>
    </source>
</reference>
<dbReference type="Proteomes" id="UP001432075">
    <property type="component" value="Chromosome"/>
</dbReference>
<dbReference type="RefSeq" id="WP_008738529.1">
    <property type="nucleotide sequence ID" value="NZ_BMVE01000001.1"/>
</dbReference>
<feature type="chain" id="PRO_5046842473" evidence="1">
    <location>
        <begin position="34"/>
        <end position="183"/>
    </location>
</feature>
<dbReference type="EMBL" id="CP108057">
    <property type="protein sequence ID" value="WUO47185.1"/>
    <property type="molecule type" value="Genomic_DNA"/>
</dbReference>
<evidence type="ECO:0000313" key="2">
    <source>
        <dbReference type="EMBL" id="WUO47185.1"/>
    </source>
</evidence>
<evidence type="ECO:0000313" key="3">
    <source>
        <dbReference type="Proteomes" id="UP001432075"/>
    </source>
</evidence>
<name>A0ABZ1RK55_9ACTN</name>
<protein>
    <submittedName>
        <fullName evidence="2">Uncharacterized protein</fullName>
    </submittedName>
</protein>